<sequence>MKEFGLTLEETRIMFSYQYHLVLADIECETNLDKKSLKRKWLSKWKDSTELFLKSQIDQDTVTNISFHLLTDFDQLKKSVKELTVVKANKLTLYLVLLELTLFKPYYSLGDNTEVFKDLRIYDEEKLKKKLRFFAKTLDIDPDVVGRFQSNYKEAIEGIKGGFNPWILGVVGAVLLVVVAAFFTPAIAALLAPILAPGLSGAAAVSAVLAALGGGAIAAGGFGMAGGFAVIVAGGAILGAGAGVGVGNLFAQSPDMALTQAAKLEVIMKEIVYIQKDIRLAQEIIKEQRQAIRSLEDKLDELSRNHDKNNKEIENLEKSIEFLRNALKRNQDLSNQ</sequence>
<evidence type="ECO:0000256" key="2">
    <source>
        <dbReference type="SAM" id="Phobius"/>
    </source>
</evidence>
<keyword evidence="4" id="KW-1185">Reference proteome</keyword>
<dbReference type="RefSeq" id="WP_190417471.1">
    <property type="nucleotide sequence ID" value="NZ_JAMPKK010000007.1"/>
</dbReference>
<evidence type="ECO:0000313" key="3">
    <source>
        <dbReference type="EMBL" id="MEP0863868.1"/>
    </source>
</evidence>
<keyword evidence="1" id="KW-0175">Coiled coil</keyword>
<feature type="transmembrane region" description="Helical" evidence="2">
    <location>
        <begin position="166"/>
        <end position="192"/>
    </location>
</feature>
<name>A0ABV0JKA1_9CYAN</name>
<feature type="transmembrane region" description="Helical" evidence="2">
    <location>
        <begin position="228"/>
        <end position="251"/>
    </location>
</feature>
<protein>
    <submittedName>
        <fullName evidence="3">Uncharacterized protein</fullName>
    </submittedName>
</protein>
<organism evidence="3 4">
    <name type="scientific">Funiculus sociatus GB2-A5</name>
    <dbReference type="NCBI Taxonomy" id="2933946"/>
    <lineage>
        <taxon>Bacteria</taxon>
        <taxon>Bacillati</taxon>
        <taxon>Cyanobacteriota</taxon>
        <taxon>Cyanophyceae</taxon>
        <taxon>Coleofasciculales</taxon>
        <taxon>Coleofasciculaceae</taxon>
        <taxon>Funiculus</taxon>
    </lineage>
</organism>
<evidence type="ECO:0000256" key="1">
    <source>
        <dbReference type="SAM" id="Coils"/>
    </source>
</evidence>
<keyword evidence="2" id="KW-1133">Transmembrane helix</keyword>
<keyword evidence="2" id="KW-0812">Transmembrane</keyword>
<dbReference type="Proteomes" id="UP001442494">
    <property type="component" value="Unassembled WGS sequence"/>
</dbReference>
<reference evidence="3 4" key="1">
    <citation type="submission" date="2022-04" db="EMBL/GenBank/DDBJ databases">
        <title>Positive selection, recombination, and allopatry shape intraspecific diversity of widespread and dominant cyanobacteria.</title>
        <authorList>
            <person name="Wei J."/>
            <person name="Shu W."/>
            <person name="Hu C."/>
        </authorList>
    </citation>
    <scope>NUCLEOTIDE SEQUENCE [LARGE SCALE GENOMIC DNA]</scope>
    <source>
        <strain evidence="3 4">GB2-A5</strain>
    </source>
</reference>
<dbReference type="EMBL" id="JAMPKK010000007">
    <property type="protein sequence ID" value="MEP0863868.1"/>
    <property type="molecule type" value="Genomic_DNA"/>
</dbReference>
<feature type="transmembrane region" description="Helical" evidence="2">
    <location>
        <begin position="199"/>
        <end position="222"/>
    </location>
</feature>
<comment type="caution">
    <text evidence="3">The sequence shown here is derived from an EMBL/GenBank/DDBJ whole genome shotgun (WGS) entry which is preliminary data.</text>
</comment>
<keyword evidence="2" id="KW-0472">Membrane</keyword>
<feature type="coiled-coil region" evidence="1">
    <location>
        <begin position="278"/>
        <end position="333"/>
    </location>
</feature>
<evidence type="ECO:0000313" key="4">
    <source>
        <dbReference type="Proteomes" id="UP001442494"/>
    </source>
</evidence>
<accession>A0ABV0JKA1</accession>
<proteinExistence type="predicted"/>
<gene>
    <name evidence="3" type="ORF">NDI37_05235</name>
</gene>